<sequence>MRLGVTVGVHLGIETLCPDGNSLPTIPKGIIPEAGVRLPSAAVAAKSFICQVFALQDQMMISFFIGFKCTSLVSSVNNQALERVGIGNDCQLLNFCADFRWSAQENATMFAGEEGRVKLGVVPVKLWGFLNGCYSPIHDASLVCIEPVTQLQILEI</sequence>
<dbReference type="EMBL" id="KN880630">
    <property type="protein sequence ID" value="KIY64548.1"/>
    <property type="molecule type" value="Genomic_DNA"/>
</dbReference>
<dbReference type="AlphaFoldDB" id="A0A0D7B1Q7"/>
<reference evidence="1 2" key="1">
    <citation type="journal article" date="2015" name="Fungal Genet. Biol.">
        <title>Evolution of novel wood decay mechanisms in Agaricales revealed by the genome sequences of Fistulina hepatica and Cylindrobasidium torrendii.</title>
        <authorList>
            <person name="Floudas D."/>
            <person name="Held B.W."/>
            <person name="Riley R."/>
            <person name="Nagy L.G."/>
            <person name="Koehler G."/>
            <person name="Ransdell A.S."/>
            <person name="Younus H."/>
            <person name="Chow J."/>
            <person name="Chiniquy J."/>
            <person name="Lipzen A."/>
            <person name="Tritt A."/>
            <person name="Sun H."/>
            <person name="Haridas S."/>
            <person name="LaButti K."/>
            <person name="Ohm R.A."/>
            <person name="Kues U."/>
            <person name="Blanchette R.A."/>
            <person name="Grigoriev I.V."/>
            <person name="Minto R.E."/>
            <person name="Hibbett D.S."/>
        </authorList>
    </citation>
    <scope>NUCLEOTIDE SEQUENCE [LARGE SCALE GENOMIC DNA]</scope>
    <source>
        <strain evidence="1 2">FP15055 ss-10</strain>
    </source>
</reference>
<proteinExistence type="predicted"/>
<gene>
    <name evidence="1" type="ORF">CYLTODRAFT_413241</name>
</gene>
<dbReference type="Proteomes" id="UP000054007">
    <property type="component" value="Unassembled WGS sequence"/>
</dbReference>
<protein>
    <submittedName>
        <fullName evidence="1">Uncharacterized protein</fullName>
    </submittedName>
</protein>
<organism evidence="1 2">
    <name type="scientific">Cylindrobasidium torrendii FP15055 ss-10</name>
    <dbReference type="NCBI Taxonomy" id="1314674"/>
    <lineage>
        <taxon>Eukaryota</taxon>
        <taxon>Fungi</taxon>
        <taxon>Dikarya</taxon>
        <taxon>Basidiomycota</taxon>
        <taxon>Agaricomycotina</taxon>
        <taxon>Agaricomycetes</taxon>
        <taxon>Agaricomycetidae</taxon>
        <taxon>Agaricales</taxon>
        <taxon>Marasmiineae</taxon>
        <taxon>Physalacriaceae</taxon>
        <taxon>Cylindrobasidium</taxon>
    </lineage>
</organism>
<name>A0A0D7B1Q7_9AGAR</name>
<evidence type="ECO:0000313" key="2">
    <source>
        <dbReference type="Proteomes" id="UP000054007"/>
    </source>
</evidence>
<accession>A0A0D7B1Q7</accession>
<keyword evidence="2" id="KW-1185">Reference proteome</keyword>
<evidence type="ECO:0000313" key="1">
    <source>
        <dbReference type="EMBL" id="KIY64548.1"/>
    </source>
</evidence>